<reference evidence="2" key="2">
    <citation type="submission" date="2015-01" db="EMBL/GenBank/DDBJ databases">
        <title>Evolutionary Origins and Diversification of the Mycorrhizal Mutualists.</title>
        <authorList>
            <consortium name="DOE Joint Genome Institute"/>
            <consortium name="Mycorrhizal Genomics Consortium"/>
            <person name="Kohler A."/>
            <person name="Kuo A."/>
            <person name="Nagy L.G."/>
            <person name="Floudas D."/>
            <person name="Copeland A."/>
            <person name="Barry K.W."/>
            <person name="Cichocki N."/>
            <person name="Veneault-Fourrey C."/>
            <person name="LaButti K."/>
            <person name="Lindquist E.A."/>
            <person name="Lipzen A."/>
            <person name="Lundell T."/>
            <person name="Morin E."/>
            <person name="Murat C."/>
            <person name="Riley R."/>
            <person name="Ohm R."/>
            <person name="Sun H."/>
            <person name="Tunlid A."/>
            <person name="Henrissat B."/>
            <person name="Grigoriev I.V."/>
            <person name="Hibbett D.S."/>
            <person name="Martin F."/>
        </authorList>
    </citation>
    <scope>NUCLEOTIDE SEQUENCE [LARGE SCALE GENOMIC DNA]</scope>
    <source>
        <strain evidence="2">Ve08.2h10</strain>
    </source>
</reference>
<accession>A0A0D0EBN3</accession>
<dbReference type="AlphaFoldDB" id="A0A0D0EBN3"/>
<dbReference type="OrthoDB" id="2652027at2759"/>
<dbReference type="Proteomes" id="UP000054538">
    <property type="component" value="Unassembled WGS sequence"/>
</dbReference>
<dbReference type="HOGENOM" id="CLU_103447_0_0_1"/>
<evidence type="ECO:0000313" key="2">
    <source>
        <dbReference type="Proteomes" id="UP000054538"/>
    </source>
</evidence>
<dbReference type="EMBL" id="KN824915">
    <property type="protein sequence ID" value="KIK97920.1"/>
    <property type="molecule type" value="Genomic_DNA"/>
</dbReference>
<evidence type="ECO:0000313" key="1">
    <source>
        <dbReference type="EMBL" id="KIK97920.1"/>
    </source>
</evidence>
<proteinExistence type="predicted"/>
<evidence type="ECO:0008006" key="3">
    <source>
        <dbReference type="Google" id="ProtNLM"/>
    </source>
</evidence>
<gene>
    <name evidence="1" type="ORF">PAXRUDRAFT_807235</name>
</gene>
<name>A0A0D0EBN3_9AGAM</name>
<dbReference type="InParanoid" id="A0A0D0EBN3"/>
<sequence length="139" mass="15677">MSPCSTACQREEVSGRILTEEVNKVLGEMKTRVENCYATGQCNGWKNVNKTSLIGTMINVEYKPYLMNTINISALPKTAEELLKIVKDKIRYVTEILKVSLVAWCTNASGESAKMQCLLVKEMPWIVVVDCWAHQVNFD</sequence>
<dbReference type="STRING" id="930991.A0A0D0EBN3"/>
<reference evidence="1 2" key="1">
    <citation type="submission" date="2014-04" db="EMBL/GenBank/DDBJ databases">
        <authorList>
            <consortium name="DOE Joint Genome Institute"/>
            <person name="Kuo A."/>
            <person name="Kohler A."/>
            <person name="Jargeat P."/>
            <person name="Nagy L.G."/>
            <person name="Floudas D."/>
            <person name="Copeland A."/>
            <person name="Barry K.W."/>
            <person name="Cichocki N."/>
            <person name="Veneault-Fourrey C."/>
            <person name="LaButti K."/>
            <person name="Lindquist E.A."/>
            <person name="Lipzen A."/>
            <person name="Lundell T."/>
            <person name="Morin E."/>
            <person name="Murat C."/>
            <person name="Sun H."/>
            <person name="Tunlid A."/>
            <person name="Henrissat B."/>
            <person name="Grigoriev I.V."/>
            <person name="Hibbett D.S."/>
            <person name="Martin F."/>
            <person name="Nordberg H.P."/>
            <person name="Cantor M.N."/>
            <person name="Hua S.X."/>
        </authorList>
    </citation>
    <scope>NUCLEOTIDE SEQUENCE [LARGE SCALE GENOMIC DNA]</scope>
    <source>
        <strain evidence="1 2">Ve08.2h10</strain>
    </source>
</reference>
<protein>
    <recommendedName>
        <fullName evidence="3">DUF659 domain-containing protein</fullName>
    </recommendedName>
</protein>
<keyword evidence="2" id="KW-1185">Reference proteome</keyword>
<organism evidence="1 2">
    <name type="scientific">Paxillus rubicundulus Ve08.2h10</name>
    <dbReference type="NCBI Taxonomy" id="930991"/>
    <lineage>
        <taxon>Eukaryota</taxon>
        <taxon>Fungi</taxon>
        <taxon>Dikarya</taxon>
        <taxon>Basidiomycota</taxon>
        <taxon>Agaricomycotina</taxon>
        <taxon>Agaricomycetes</taxon>
        <taxon>Agaricomycetidae</taxon>
        <taxon>Boletales</taxon>
        <taxon>Paxilineae</taxon>
        <taxon>Paxillaceae</taxon>
        <taxon>Paxillus</taxon>
    </lineage>
</organism>